<dbReference type="Gene3D" id="3.40.50.300">
    <property type="entry name" value="P-loop containing nucleotide triphosphate hydrolases"/>
    <property type="match status" value="2"/>
</dbReference>
<keyword evidence="10" id="KW-1185">Reference proteome</keyword>
<keyword evidence="3" id="KW-0813">Transport</keyword>
<dbReference type="Proteomes" id="UP001250214">
    <property type="component" value="Unassembled WGS sequence"/>
</dbReference>
<dbReference type="Pfam" id="PF00005">
    <property type="entry name" value="ABC_tran"/>
    <property type="match status" value="2"/>
</dbReference>
<dbReference type="NCBIfam" id="TIGR01727">
    <property type="entry name" value="oligo_HPY"/>
    <property type="match status" value="2"/>
</dbReference>
<dbReference type="PROSITE" id="PS50893">
    <property type="entry name" value="ABC_TRANSPORTER_2"/>
    <property type="match status" value="2"/>
</dbReference>
<dbReference type="NCBIfam" id="NF007739">
    <property type="entry name" value="PRK10419.1"/>
    <property type="match status" value="2"/>
</dbReference>
<dbReference type="SUPFAM" id="SSF52540">
    <property type="entry name" value="P-loop containing nucleoside triphosphate hydrolases"/>
    <property type="match status" value="2"/>
</dbReference>
<organism evidence="9 10">
    <name type="scientific">Lipingzhangella rawalii</name>
    <dbReference type="NCBI Taxonomy" id="2055835"/>
    <lineage>
        <taxon>Bacteria</taxon>
        <taxon>Bacillati</taxon>
        <taxon>Actinomycetota</taxon>
        <taxon>Actinomycetes</taxon>
        <taxon>Streptosporangiales</taxon>
        <taxon>Nocardiopsidaceae</taxon>
        <taxon>Lipingzhangella</taxon>
    </lineage>
</organism>
<dbReference type="PANTHER" id="PTHR43297:SF2">
    <property type="entry name" value="DIPEPTIDE TRANSPORT ATP-BINDING PROTEIN DPPD"/>
    <property type="match status" value="1"/>
</dbReference>
<evidence type="ECO:0000256" key="5">
    <source>
        <dbReference type="ARBA" id="ARBA00022741"/>
    </source>
</evidence>
<reference evidence="10" key="1">
    <citation type="submission" date="2023-07" db="EMBL/GenBank/DDBJ databases">
        <title>Novel species in the genus Lipingzhangella isolated from Sambhar Salt Lake.</title>
        <authorList>
            <person name="Jiya N."/>
            <person name="Kajale S."/>
            <person name="Sharma A."/>
        </authorList>
    </citation>
    <scope>NUCLEOTIDE SEQUENCE [LARGE SCALE GENOMIC DNA]</scope>
    <source>
        <strain evidence="10">LS1_29</strain>
    </source>
</reference>
<evidence type="ECO:0000259" key="8">
    <source>
        <dbReference type="PROSITE" id="PS50893"/>
    </source>
</evidence>
<comment type="caution">
    <text evidence="9">The sequence shown here is derived from an EMBL/GenBank/DDBJ whole genome shotgun (WGS) entry which is preliminary data.</text>
</comment>
<evidence type="ECO:0000256" key="7">
    <source>
        <dbReference type="ARBA" id="ARBA00023136"/>
    </source>
</evidence>
<accession>A0ABU2H399</accession>
<protein>
    <submittedName>
        <fullName evidence="9">ABC transporter ATP-binding protein</fullName>
    </submittedName>
</protein>
<evidence type="ECO:0000313" key="9">
    <source>
        <dbReference type="EMBL" id="MDS1269771.1"/>
    </source>
</evidence>
<feature type="domain" description="ABC transporter" evidence="8">
    <location>
        <begin position="393"/>
        <end position="632"/>
    </location>
</feature>
<keyword evidence="4" id="KW-1003">Cell membrane</keyword>
<comment type="subcellular location">
    <subcellularLocation>
        <location evidence="1">Cell membrane</location>
        <topology evidence="1">Peripheral membrane protein</topology>
    </subcellularLocation>
</comment>
<dbReference type="NCBIfam" id="NF008453">
    <property type="entry name" value="PRK11308.1"/>
    <property type="match status" value="2"/>
</dbReference>
<dbReference type="GO" id="GO:0005524">
    <property type="term" value="F:ATP binding"/>
    <property type="evidence" value="ECO:0007669"/>
    <property type="project" value="UniProtKB-KW"/>
</dbReference>
<dbReference type="InterPro" id="IPR017871">
    <property type="entry name" value="ABC_transporter-like_CS"/>
</dbReference>
<dbReference type="SMART" id="SM00382">
    <property type="entry name" value="AAA"/>
    <property type="match status" value="2"/>
</dbReference>
<evidence type="ECO:0000256" key="2">
    <source>
        <dbReference type="ARBA" id="ARBA00005417"/>
    </source>
</evidence>
<dbReference type="Pfam" id="PF08352">
    <property type="entry name" value="oligo_HPY"/>
    <property type="match status" value="2"/>
</dbReference>
<name>A0ABU2H399_9ACTN</name>
<dbReference type="EMBL" id="JAVLVT010000002">
    <property type="protein sequence ID" value="MDS1269771.1"/>
    <property type="molecule type" value="Genomic_DNA"/>
</dbReference>
<dbReference type="InterPro" id="IPR050388">
    <property type="entry name" value="ABC_Ni/Peptide_Import"/>
</dbReference>
<gene>
    <name evidence="9" type="ORF">RIF23_05625</name>
</gene>
<sequence>MSTTETNPIDSTTGQGPVLEIENLHVGFPTDDGVAQAVRGVSLSLQRGEALGIVGESGSGKSVTSMAVMGLLPGSAKVTGSAKVLGQEMVGLDDSELSKVRGNRIAMIFQDPLTSLNPVYTVGYQLAEAVLAHHKMSKRAAHERAVELLDIVGIPNPRQRADAYPHELSGGMRQRVVIGIAMANDPDVIIADEPTTALDVTVQAQVMEALELARKRTNAALMLITHDLGVIAGHVDRVGVMYAGTMVESGTVQEVFYESRMPYTLGLIGSLPRTDEERGHRLTPINGTPPSLVNLPPGCPFAPRCPMATDLCHREEPLLFPQLGDSHAAACHYSDQLEGKTADDLFTSSTVDVEAMQALANVTGQDTDTRGVQGPGEAPPILRAEGLVKHFPVRSKGILRRKVGDTHAVCDVSLEVSQGETLALVGESGCGKSTTARLLLQLLSPTAGEVYYEDRPLSGLSRTQLAPLRADLQIVFQDPLASLDPRMNIAEIIAEPLRIHGRYSRGGRSQVRELLSTVGLNPEHANRYPHEFSGGQRQRIGIARALALRPRALVLDEPVSALDVSIQAGVINLLEDLQEQLDLAYVFVSHDLSVVRHISHRVAVMYLGKVVETGTTEALFTNAAHPYTQVLGSAIPIPDPIKERSRERIMITGDVPSPADPPSGCRFRTRCPKFANQLSPDEQQQCITQEPELMDRGQGHASACHFAEGRPLV</sequence>
<evidence type="ECO:0000256" key="6">
    <source>
        <dbReference type="ARBA" id="ARBA00022840"/>
    </source>
</evidence>
<keyword evidence="5" id="KW-0547">Nucleotide-binding</keyword>
<dbReference type="InterPro" id="IPR027417">
    <property type="entry name" value="P-loop_NTPase"/>
</dbReference>
<dbReference type="InterPro" id="IPR003593">
    <property type="entry name" value="AAA+_ATPase"/>
</dbReference>
<keyword evidence="7" id="KW-0472">Membrane</keyword>
<dbReference type="PANTHER" id="PTHR43297">
    <property type="entry name" value="OLIGOPEPTIDE TRANSPORT ATP-BINDING PROTEIN APPD"/>
    <property type="match status" value="1"/>
</dbReference>
<dbReference type="RefSeq" id="WP_310911310.1">
    <property type="nucleotide sequence ID" value="NZ_JAVLVT010000002.1"/>
</dbReference>
<dbReference type="InterPro" id="IPR013563">
    <property type="entry name" value="Oligopep_ABC_C"/>
</dbReference>
<dbReference type="CDD" id="cd03257">
    <property type="entry name" value="ABC_NikE_OppD_transporters"/>
    <property type="match status" value="2"/>
</dbReference>
<dbReference type="PROSITE" id="PS00211">
    <property type="entry name" value="ABC_TRANSPORTER_1"/>
    <property type="match status" value="2"/>
</dbReference>
<comment type="similarity">
    <text evidence="2">Belongs to the ABC transporter superfamily.</text>
</comment>
<dbReference type="InterPro" id="IPR003439">
    <property type="entry name" value="ABC_transporter-like_ATP-bd"/>
</dbReference>
<evidence type="ECO:0000256" key="1">
    <source>
        <dbReference type="ARBA" id="ARBA00004202"/>
    </source>
</evidence>
<evidence type="ECO:0000256" key="4">
    <source>
        <dbReference type="ARBA" id="ARBA00022475"/>
    </source>
</evidence>
<keyword evidence="6 9" id="KW-0067">ATP-binding</keyword>
<proteinExistence type="inferred from homology"/>
<evidence type="ECO:0000313" key="10">
    <source>
        <dbReference type="Proteomes" id="UP001250214"/>
    </source>
</evidence>
<feature type="domain" description="ABC transporter" evidence="8">
    <location>
        <begin position="19"/>
        <end position="268"/>
    </location>
</feature>
<evidence type="ECO:0000256" key="3">
    <source>
        <dbReference type="ARBA" id="ARBA00022448"/>
    </source>
</evidence>